<dbReference type="RefSeq" id="WP_145302798.1">
    <property type="nucleotide sequence ID" value="NZ_CP036299.1"/>
</dbReference>
<dbReference type="EMBL" id="CP036299">
    <property type="protein sequence ID" value="QDV31629.1"/>
    <property type="molecule type" value="Genomic_DNA"/>
</dbReference>
<evidence type="ECO:0000313" key="3">
    <source>
        <dbReference type="Proteomes" id="UP000315349"/>
    </source>
</evidence>
<evidence type="ECO:0000256" key="1">
    <source>
        <dbReference type="SAM" id="SignalP"/>
    </source>
</evidence>
<organism evidence="2 3">
    <name type="scientific">Planctopirus ephydatiae</name>
    <dbReference type="NCBI Taxonomy" id="2528019"/>
    <lineage>
        <taxon>Bacteria</taxon>
        <taxon>Pseudomonadati</taxon>
        <taxon>Planctomycetota</taxon>
        <taxon>Planctomycetia</taxon>
        <taxon>Planctomycetales</taxon>
        <taxon>Planctomycetaceae</taxon>
        <taxon>Planctopirus</taxon>
    </lineage>
</organism>
<protein>
    <submittedName>
        <fullName evidence="2">Uncharacterized protein</fullName>
    </submittedName>
</protein>
<dbReference type="AlphaFoldDB" id="A0A518GSS6"/>
<dbReference type="OrthoDB" id="212971at2"/>
<accession>A0A518GSS6</accession>
<sequence precursor="true">MLRFLVATLCLLQFSSGFVPGLLLTRCCVTSPIDPAQNESSADTSENSIVEVQHEALPACCQSKNLTCHDVVPTQVASSASPSTRLVRLHCCLDPYGLINKDRPCPMIEAADPDRAIMAERLNIRVADFTAIIGWLVIPSDVWPRGEQHSRPVMNPLDSPHAMPPDRQILHCSWQC</sequence>
<feature type="chain" id="PRO_5021898159" evidence="1">
    <location>
        <begin position="22"/>
        <end position="176"/>
    </location>
</feature>
<keyword evidence="1" id="KW-0732">Signal</keyword>
<proteinExistence type="predicted"/>
<feature type="signal peptide" evidence="1">
    <location>
        <begin position="1"/>
        <end position="21"/>
    </location>
</feature>
<keyword evidence="3" id="KW-1185">Reference proteome</keyword>
<gene>
    <name evidence="2" type="ORF">Spb1_35740</name>
</gene>
<dbReference type="Proteomes" id="UP000315349">
    <property type="component" value="Chromosome"/>
</dbReference>
<evidence type="ECO:0000313" key="2">
    <source>
        <dbReference type="EMBL" id="QDV31629.1"/>
    </source>
</evidence>
<name>A0A518GSS6_9PLAN</name>
<dbReference type="KEGG" id="peh:Spb1_35740"/>
<reference evidence="2 3" key="1">
    <citation type="submission" date="2019-02" db="EMBL/GenBank/DDBJ databases">
        <title>Deep-cultivation of Planctomycetes and their phenomic and genomic characterization uncovers novel biology.</title>
        <authorList>
            <person name="Wiegand S."/>
            <person name="Jogler M."/>
            <person name="Boedeker C."/>
            <person name="Pinto D."/>
            <person name="Vollmers J."/>
            <person name="Rivas-Marin E."/>
            <person name="Kohn T."/>
            <person name="Peeters S.H."/>
            <person name="Heuer A."/>
            <person name="Rast P."/>
            <person name="Oberbeckmann S."/>
            <person name="Bunk B."/>
            <person name="Jeske O."/>
            <person name="Meyerdierks A."/>
            <person name="Storesund J.E."/>
            <person name="Kallscheuer N."/>
            <person name="Luecker S."/>
            <person name="Lage O.M."/>
            <person name="Pohl T."/>
            <person name="Merkel B.J."/>
            <person name="Hornburger P."/>
            <person name="Mueller R.-W."/>
            <person name="Bruemmer F."/>
            <person name="Labrenz M."/>
            <person name="Spormann A.M."/>
            <person name="Op den Camp H."/>
            <person name="Overmann J."/>
            <person name="Amann R."/>
            <person name="Jetten M.S.M."/>
            <person name="Mascher T."/>
            <person name="Medema M.H."/>
            <person name="Devos D.P."/>
            <person name="Kaster A.-K."/>
            <person name="Ovreas L."/>
            <person name="Rohde M."/>
            <person name="Galperin M.Y."/>
            <person name="Jogler C."/>
        </authorList>
    </citation>
    <scope>NUCLEOTIDE SEQUENCE [LARGE SCALE GENOMIC DNA]</scope>
    <source>
        <strain evidence="2 3">Spb1</strain>
    </source>
</reference>